<dbReference type="SUPFAM" id="SSF47095">
    <property type="entry name" value="HMG-box"/>
    <property type="match status" value="1"/>
</dbReference>
<accession>A0A4T0MBK9</accession>
<feature type="compositionally biased region" description="Basic residues" evidence="4">
    <location>
        <begin position="94"/>
        <end position="107"/>
    </location>
</feature>
<dbReference type="InterPro" id="IPR009071">
    <property type="entry name" value="HMG_box_dom"/>
</dbReference>
<comment type="caution">
    <text evidence="6">The sequence shown here is derived from an EMBL/GenBank/DDBJ whole genome shotgun (WGS) entry which is preliminary data.</text>
</comment>
<organism evidence="6 7">
    <name type="scientific">Wallemia mellicola</name>
    <dbReference type="NCBI Taxonomy" id="1708541"/>
    <lineage>
        <taxon>Eukaryota</taxon>
        <taxon>Fungi</taxon>
        <taxon>Dikarya</taxon>
        <taxon>Basidiomycota</taxon>
        <taxon>Wallemiomycotina</taxon>
        <taxon>Wallemiomycetes</taxon>
        <taxon>Wallemiales</taxon>
        <taxon>Wallemiaceae</taxon>
        <taxon>Wallemia</taxon>
    </lineage>
</organism>
<evidence type="ECO:0000313" key="7">
    <source>
        <dbReference type="Proteomes" id="UP000310685"/>
    </source>
</evidence>
<name>A0A4T0MBK9_9BASI</name>
<dbReference type="CDD" id="cd01389">
    <property type="entry name" value="HMG-box_ROX1-like"/>
    <property type="match status" value="1"/>
</dbReference>
<gene>
    <name evidence="6" type="ORF">E3Q22_01886</name>
</gene>
<dbReference type="GO" id="GO:0030154">
    <property type="term" value="P:cell differentiation"/>
    <property type="evidence" value="ECO:0007669"/>
    <property type="project" value="TreeGrafter"/>
</dbReference>
<evidence type="ECO:0000256" key="3">
    <source>
        <dbReference type="PROSITE-ProRule" id="PRU00267"/>
    </source>
</evidence>
<dbReference type="Proteomes" id="UP000310685">
    <property type="component" value="Unassembled WGS sequence"/>
</dbReference>
<reference evidence="6 7" key="1">
    <citation type="submission" date="2019-03" db="EMBL/GenBank/DDBJ databases">
        <title>Sequencing 25 genomes of Wallemia mellicola.</title>
        <authorList>
            <person name="Gostincar C."/>
        </authorList>
    </citation>
    <scope>NUCLEOTIDE SEQUENCE [LARGE SCALE GENOMIC DNA]</scope>
    <source>
        <strain evidence="6 7">EXF-6152</strain>
    </source>
</reference>
<feature type="compositionally biased region" description="Basic and acidic residues" evidence="4">
    <location>
        <begin position="1"/>
        <end position="11"/>
    </location>
</feature>
<feature type="region of interest" description="Disordered" evidence="4">
    <location>
        <begin position="88"/>
        <end position="141"/>
    </location>
</feature>
<evidence type="ECO:0000256" key="2">
    <source>
        <dbReference type="ARBA" id="ARBA00023163"/>
    </source>
</evidence>
<dbReference type="SMART" id="SM00398">
    <property type="entry name" value="HMG"/>
    <property type="match status" value="1"/>
</dbReference>
<dbReference type="GO" id="GO:0005634">
    <property type="term" value="C:nucleus"/>
    <property type="evidence" value="ECO:0007669"/>
    <property type="project" value="UniProtKB-UniRule"/>
</dbReference>
<dbReference type="InterPro" id="IPR036910">
    <property type="entry name" value="HMG_box_dom_sf"/>
</dbReference>
<evidence type="ECO:0000259" key="5">
    <source>
        <dbReference type="PROSITE" id="PS50118"/>
    </source>
</evidence>
<sequence length="241" mass="27766">MENDGTKERLMENLQDVSKPSHSRKAKDNHVSRPRNSWIIFRNDIHNQLKSIPSWSGDIKYESRYASERWKAVPPEVKQTYIDLANQEKEAHQRAHPNYRYKPRRGATSKGSPPEVQEHQDISSISSSGSPYENSMLNPVPSSAHDNLTAAIAERYVKEHNSYHDEYNQNHNFYSTTTSFNLTTPPSVDPHNRSNYCQDNSDRPFRSFDGISTPNFEYHGDGLLIDTRYYTDLPGSSSRPY</sequence>
<evidence type="ECO:0000313" key="6">
    <source>
        <dbReference type="EMBL" id="TIB80413.1"/>
    </source>
</evidence>
<dbReference type="Gene3D" id="1.10.30.10">
    <property type="entry name" value="High mobility group box domain"/>
    <property type="match status" value="1"/>
</dbReference>
<feature type="compositionally biased region" description="Polar residues" evidence="4">
    <location>
        <begin position="131"/>
        <end position="141"/>
    </location>
</feature>
<dbReference type="GO" id="GO:0000978">
    <property type="term" value="F:RNA polymerase II cis-regulatory region sequence-specific DNA binding"/>
    <property type="evidence" value="ECO:0007669"/>
    <property type="project" value="TreeGrafter"/>
</dbReference>
<dbReference type="InterPro" id="IPR050140">
    <property type="entry name" value="SRY-related_HMG-box_TF-like"/>
</dbReference>
<dbReference type="PANTHER" id="PTHR10270">
    <property type="entry name" value="SOX TRANSCRIPTION FACTOR"/>
    <property type="match status" value="1"/>
</dbReference>
<protein>
    <recommendedName>
        <fullName evidence="5">HMG box domain-containing protein</fullName>
    </recommendedName>
</protein>
<keyword evidence="1 3" id="KW-0238">DNA-binding</keyword>
<keyword evidence="3" id="KW-0539">Nucleus</keyword>
<dbReference type="EMBL" id="SPRC01000016">
    <property type="protein sequence ID" value="TIB80413.1"/>
    <property type="molecule type" value="Genomic_DNA"/>
</dbReference>
<dbReference type="PANTHER" id="PTHR10270:SF161">
    <property type="entry name" value="SEX-DETERMINING REGION Y PROTEIN"/>
    <property type="match status" value="1"/>
</dbReference>
<evidence type="ECO:0000256" key="1">
    <source>
        <dbReference type="ARBA" id="ARBA00023125"/>
    </source>
</evidence>
<feature type="DNA-binding region" description="HMG box" evidence="3">
    <location>
        <begin position="31"/>
        <end position="100"/>
    </location>
</feature>
<evidence type="ECO:0000256" key="4">
    <source>
        <dbReference type="SAM" id="MobiDB-lite"/>
    </source>
</evidence>
<keyword evidence="2" id="KW-0804">Transcription</keyword>
<dbReference type="GO" id="GO:0001228">
    <property type="term" value="F:DNA-binding transcription activator activity, RNA polymerase II-specific"/>
    <property type="evidence" value="ECO:0007669"/>
    <property type="project" value="TreeGrafter"/>
</dbReference>
<feature type="region of interest" description="Disordered" evidence="4">
    <location>
        <begin position="1"/>
        <end position="34"/>
    </location>
</feature>
<proteinExistence type="predicted"/>
<dbReference type="PROSITE" id="PS50118">
    <property type="entry name" value="HMG_BOX_2"/>
    <property type="match status" value="1"/>
</dbReference>
<dbReference type="AlphaFoldDB" id="A0A4T0MBK9"/>
<dbReference type="Pfam" id="PF00505">
    <property type="entry name" value="HMG_box"/>
    <property type="match status" value="1"/>
</dbReference>
<feature type="domain" description="HMG box" evidence="5">
    <location>
        <begin position="31"/>
        <end position="100"/>
    </location>
</feature>